<dbReference type="CDD" id="cd04301">
    <property type="entry name" value="NAT_SF"/>
    <property type="match status" value="1"/>
</dbReference>
<gene>
    <name evidence="18" type="primary">speG</name>
    <name evidence="18" type="ORF">NCTC10738_01694</name>
</gene>
<dbReference type="RefSeq" id="WP_025011825.1">
    <property type="nucleotide sequence ID" value="NZ_AP024609.1"/>
</dbReference>
<keyword evidence="5" id="KW-0963">Cytoplasm</keyword>
<comment type="pathway">
    <text evidence="2">Amine and polyamine degradation; spermine degradation.</text>
</comment>
<dbReference type="GeneID" id="93807072"/>
<evidence type="ECO:0000256" key="10">
    <source>
        <dbReference type="ARBA" id="ARBA00050555"/>
    </source>
</evidence>
<evidence type="ECO:0000256" key="4">
    <source>
        <dbReference type="ARBA" id="ARBA00013209"/>
    </source>
</evidence>
<evidence type="ECO:0000256" key="7">
    <source>
        <dbReference type="ARBA" id="ARBA00022723"/>
    </source>
</evidence>
<dbReference type="FunFam" id="3.40.630.30:FF:000007">
    <property type="entry name" value="Spermidine N(1)-acetyltransferase"/>
    <property type="match status" value="1"/>
</dbReference>
<dbReference type="EMBL" id="UGYO01000001">
    <property type="protein sequence ID" value="SUI63696.1"/>
    <property type="molecule type" value="Genomic_DNA"/>
</dbReference>
<dbReference type="PANTHER" id="PTHR43415">
    <property type="entry name" value="SPERMIDINE N(1)-ACETYLTRANSFERASE"/>
    <property type="match status" value="1"/>
</dbReference>
<evidence type="ECO:0000256" key="12">
    <source>
        <dbReference type="ARBA" id="ARBA00052273"/>
    </source>
</evidence>
<comment type="pathway">
    <text evidence="14">Amine and polyamine degradation; spermidine degradation.</text>
</comment>
<dbReference type="InterPro" id="IPR016181">
    <property type="entry name" value="Acyl_CoA_acyltransferase"/>
</dbReference>
<comment type="catalytic activity">
    <reaction evidence="10">
        <text>spermine + acetyl-CoA = N(1)-acetylspermine + CoA + H(+)</text>
        <dbReference type="Rhea" id="RHEA:33099"/>
        <dbReference type="ChEBI" id="CHEBI:15378"/>
        <dbReference type="ChEBI" id="CHEBI:45725"/>
        <dbReference type="ChEBI" id="CHEBI:57287"/>
        <dbReference type="ChEBI" id="CHEBI:57288"/>
        <dbReference type="ChEBI" id="CHEBI:58101"/>
        <dbReference type="EC" id="2.3.1.57"/>
    </reaction>
</comment>
<keyword evidence="9 18" id="KW-0012">Acyltransferase</keyword>
<keyword evidence="6 18" id="KW-0808">Transferase</keyword>
<comment type="catalytic activity">
    <reaction evidence="12">
        <text>an alkane-alpha,omega-diamine + acetyl-CoA = an N-acetylalkane-alpha,omega-diamine + CoA + H(+)</text>
        <dbReference type="Rhea" id="RHEA:11116"/>
        <dbReference type="Rhea" id="RHEA-COMP:9766"/>
        <dbReference type="Rhea" id="RHEA-COMP:9767"/>
        <dbReference type="ChEBI" id="CHEBI:15378"/>
        <dbReference type="ChEBI" id="CHEBI:57287"/>
        <dbReference type="ChEBI" id="CHEBI:57288"/>
        <dbReference type="ChEBI" id="CHEBI:70977"/>
        <dbReference type="ChEBI" id="CHEBI:70988"/>
        <dbReference type="EC" id="2.3.1.57"/>
    </reaction>
</comment>
<keyword evidence="8" id="KW-0460">Magnesium</keyword>
<proteinExistence type="inferred from homology"/>
<evidence type="ECO:0000259" key="17">
    <source>
        <dbReference type="PROSITE" id="PS51186"/>
    </source>
</evidence>
<evidence type="ECO:0000256" key="3">
    <source>
        <dbReference type="ARBA" id="ARBA00008694"/>
    </source>
</evidence>
<reference evidence="18 19" key="1">
    <citation type="submission" date="2018-06" db="EMBL/GenBank/DDBJ databases">
        <authorList>
            <consortium name="Pathogen Informatics"/>
            <person name="Doyle S."/>
        </authorList>
    </citation>
    <scope>NUCLEOTIDE SEQUENCE [LARGE SCALE GENOMIC DNA]</scope>
    <source>
        <strain evidence="18 19">NCTC10738</strain>
    </source>
</reference>
<dbReference type="GO" id="GO:0000287">
    <property type="term" value="F:magnesium ion binding"/>
    <property type="evidence" value="ECO:0007669"/>
    <property type="project" value="UniProtKB-ARBA"/>
</dbReference>
<comment type="subcellular location">
    <subcellularLocation>
        <location evidence="1">Cytoplasm</location>
    </subcellularLocation>
</comment>
<dbReference type="InterPro" id="IPR000182">
    <property type="entry name" value="GNAT_dom"/>
</dbReference>
<dbReference type="GO" id="GO:0004145">
    <property type="term" value="F:diamine N-acetyltransferase activity"/>
    <property type="evidence" value="ECO:0007669"/>
    <property type="project" value="UniProtKB-EC"/>
</dbReference>
<comment type="catalytic activity">
    <reaction evidence="13">
        <text>spermidine + acetyl-CoA = N(1)-acetylspermidine + CoA + H(+)</text>
        <dbReference type="Rhea" id="RHEA:28150"/>
        <dbReference type="ChEBI" id="CHEBI:15378"/>
        <dbReference type="ChEBI" id="CHEBI:57287"/>
        <dbReference type="ChEBI" id="CHEBI:57288"/>
        <dbReference type="ChEBI" id="CHEBI:57834"/>
        <dbReference type="ChEBI" id="CHEBI:58324"/>
        <dbReference type="EC" id="2.3.1.57"/>
    </reaction>
</comment>
<evidence type="ECO:0000256" key="16">
    <source>
        <dbReference type="ARBA" id="ARBA00079997"/>
    </source>
</evidence>
<accession>A0A379ZK87</accession>
<sequence length="177" mass="21140">MNDGEIRLRALERTDLRFIHQLNNNRIIMAYWFEEPYESFDELEELYNKHIHDKTERRFIAENAQQQTIGLVELVEINDIHRNAEFQIIIAPEFQGRGYARAMVNKALNYAFTILNLYKVYLHVALENDKALQLYQKCGFKEEGHLVQEIFINGQYSDVKRMYVLQTDYLQLNKIHP</sequence>
<name>A0A379ZK87_9GAMM</name>
<evidence type="ECO:0000313" key="19">
    <source>
        <dbReference type="Proteomes" id="UP000254069"/>
    </source>
</evidence>
<dbReference type="EC" id="2.3.1.57" evidence="4"/>
<evidence type="ECO:0000313" key="18">
    <source>
        <dbReference type="EMBL" id="SUI63696.1"/>
    </source>
</evidence>
<comment type="catalytic activity">
    <reaction evidence="11">
        <text>spermidine + acetyl-CoA = N(8)-acetylspermidine + CoA + H(+)</text>
        <dbReference type="Rhea" id="RHEA:28270"/>
        <dbReference type="ChEBI" id="CHEBI:15378"/>
        <dbReference type="ChEBI" id="CHEBI:57287"/>
        <dbReference type="ChEBI" id="CHEBI:57288"/>
        <dbReference type="ChEBI" id="CHEBI:57834"/>
        <dbReference type="ChEBI" id="CHEBI:58535"/>
        <dbReference type="EC" id="2.3.1.57"/>
    </reaction>
</comment>
<keyword evidence="19" id="KW-1185">Reference proteome</keyword>
<dbReference type="GO" id="GO:0005737">
    <property type="term" value="C:cytoplasm"/>
    <property type="evidence" value="ECO:0007669"/>
    <property type="project" value="UniProtKB-SubCell"/>
</dbReference>
<evidence type="ECO:0000256" key="5">
    <source>
        <dbReference type="ARBA" id="ARBA00022490"/>
    </source>
</evidence>
<evidence type="ECO:0000256" key="14">
    <source>
        <dbReference type="ARBA" id="ARBA00060713"/>
    </source>
</evidence>
<dbReference type="Pfam" id="PF13302">
    <property type="entry name" value="Acetyltransf_3"/>
    <property type="match status" value="1"/>
</dbReference>
<dbReference type="NCBIfam" id="NF011709">
    <property type="entry name" value="PRK15130.1"/>
    <property type="match status" value="1"/>
</dbReference>
<evidence type="ECO:0000256" key="9">
    <source>
        <dbReference type="ARBA" id="ARBA00023315"/>
    </source>
</evidence>
<evidence type="ECO:0000256" key="2">
    <source>
        <dbReference type="ARBA" id="ARBA00004723"/>
    </source>
</evidence>
<dbReference type="Proteomes" id="UP000254069">
    <property type="component" value="Unassembled WGS sequence"/>
</dbReference>
<dbReference type="PROSITE" id="PS51186">
    <property type="entry name" value="GNAT"/>
    <property type="match status" value="1"/>
</dbReference>
<comment type="similarity">
    <text evidence="3">Belongs to the acetyltransferase family.</text>
</comment>
<evidence type="ECO:0000256" key="6">
    <source>
        <dbReference type="ARBA" id="ARBA00022679"/>
    </source>
</evidence>
<evidence type="ECO:0000256" key="11">
    <source>
        <dbReference type="ARBA" id="ARBA00052230"/>
    </source>
</evidence>
<protein>
    <recommendedName>
        <fullName evidence="15">Spermidine N(1)-acetyltransferase</fullName>
        <ecNumber evidence="4">2.3.1.57</ecNumber>
    </recommendedName>
    <alternativeName>
        <fullName evidence="16">Spermidine/spermine N(1)-acetyltransferase</fullName>
    </alternativeName>
</protein>
<dbReference type="AlphaFoldDB" id="A0A379ZK87"/>
<keyword evidence="7" id="KW-0479">Metal-binding</keyword>
<feature type="domain" description="N-acetyltransferase" evidence="17">
    <location>
        <begin position="6"/>
        <end position="163"/>
    </location>
</feature>
<evidence type="ECO:0000256" key="13">
    <source>
        <dbReference type="ARBA" id="ARBA00052368"/>
    </source>
</evidence>
<evidence type="ECO:0000256" key="8">
    <source>
        <dbReference type="ARBA" id="ARBA00022842"/>
    </source>
</evidence>
<evidence type="ECO:0000256" key="1">
    <source>
        <dbReference type="ARBA" id="ARBA00004496"/>
    </source>
</evidence>
<dbReference type="PANTHER" id="PTHR43415:SF6">
    <property type="entry name" value="SPERMIDINE N(1)-ACETYLTRANSFERASE"/>
    <property type="match status" value="1"/>
</dbReference>
<dbReference type="SUPFAM" id="SSF55729">
    <property type="entry name" value="Acyl-CoA N-acyltransferases (Nat)"/>
    <property type="match status" value="1"/>
</dbReference>
<evidence type="ECO:0000256" key="15">
    <source>
        <dbReference type="ARBA" id="ARBA00073647"/>
    </source>
</evidence>
<organism evidence="18 19">
    <name type="scientific">Shewanella algae</name>
    <dbReference type="NCBI Taxonomy" id="38313"/>
    <lineage>
        <taxon>Bacteria</taxon>
        <taxon>Pseudomonadati</taxon>
        <taxon>Pseudomonadota</taxon>
        <taxon>Gammaproteobacteria</taxon>
        <taxon>Alteromonadales</taxon>
        <taxon>Shewanellaceae</taxon>
        <taxon>Shewanella</taxon>
    </lineage>
</organism>
<dbReference type="Gene3D" id="3.40.630.30">
    <property type="match status" value="1"/>
</dbReference>